<evidence type="ECO:0000256" key="3">
    <source>
        <dbReference type="PROSITE-ProRule" id="PRU00339"/>
    </source>
</evidence>
<dbReference type="STRING" id="1287680.R1GE41"/>
<gene>
    <name evidence="5" type="ORF">UCRNP2_6755</name>
</gene>
<protein>
    <submittedName>
        <fullName evidence="5">Putative filamentation protein</fullName>
    </submittedName>
</protein>
<feature type="repeat" description="TPR" evidence="3">
    <location>
        <begin position="631"/>
        <end position="664"/>
    </location>
</feature>
<evidence type="ECO:0000313" key="5">
    <source>
        <dbReference type="EMBL" id="EOD46491.1"/>
    </source>
</evidence>
<dbReference type="SUPFAM" id="SSF48452">
    <property type="entry name" value="TPR-like"/>
    <property type="match status" value="1"/>
</dbReference>
<dbReference type="PANTHER" id="PTHR23083">
    <property type="entry name" value="TETRATRICOPEPTIDE REPEAT PROTEIN, TPR"/>
    <property type="match status" value="1"/>
</dbReference>
<sequence length="786" mass="86759">MPAENAKALNYIAQLDDARCNARWDALPELARKIEKHAPHRTCIYTTARAEAHVAAHIKQHHDSVPSTPTSPPPDLAAIADSLAQARDQEATHKQDAFAAQTCLAWIHWELAEPQEVLSAVPSSIAEAEENLRHGDESFTGWTQVCIVKTAYLKGVAQEKTGAVADAIKTYESILHFVGSDILSSASLQFKTWSEALLARLCLLLDLNHPSDRPEEPNAALHAFRLWSRLMENGKAQFAGEAMTDPPDMRRAVWKAYYDTLSIILRRGLLYSGSSDPDQALLGDAAEHASEDQYMSARLQQRAELKLVETVADSFFQILYRASTKSYHSTRVLRHLFIVHASLAEFDLAFKAFDSYVDIVSRGKDRAEKSGEEDPGLDDDNTILRTAAEAVRILCRFGTRKDAEKAKEVDADDVDYIHERKLIPLWHLLALLLTAKSDFTTAARTCDAAFDQFDDPAVLFGNQGEAYRSEHLNNSSADLEKARSSADKGLVDRMESFEKEGILQVKVTQLMLLEVVEGTTAAVDASMELLGLYKRLFGDPSGGPKQPETLDISTQNTPERRHTTSLLIDVWLFIAGLYTRAALFEDAKGAVDEAFKLADNLESEISQDSSSAKAFSERGWGGGKSIEELWADIWAARGEIAHSESEPYEALGHFEKGLSHNPDHPAAVVGLSNILLDIYCKVIPAESAQRASTREGAAPKGSRGAGPDPEELNRLAARDRAYSLLSSLTKLGTGWDYSEAWFTLARAYEEGGQIQKAKDVLWWCVELEDSKALRKWSCVGVGGFVL</sequence>
<dbReference type="eggNOG" id="KOG4162">
    <property type="taxonomic scope" value="Eukaryota"/>
</dbReference>
<dbReference type="OrthoDB" id="29013at2759"/>
<dbReference type="InterPro" id="IPR051722">
    <property type="entry name" value="Endocytosis_PI4K-reg_protein"/>
</dbReference>
<comment type="similarity">
    <text evidence="2">Belongs to the YPP1 family.</text>
</comment>
<name>R1GE41_BOTPV</name>
<proteinExistence type="inferred from homology"/>
<evidence type="ECO:0000256" key="1">
    <source>
        <dbReference type="ARBA" id="ARBA00002550"/>
    </source>
</evidence>
<evidence type="ECO:0000256" key="2">
    <source>
        <dbReference type="ARBA" id="ARBA00038251"/>
    </source>
</evidence>
<dbReference type="PROSITE" id="PS50005">
    <property type="entry name" value="TPR"/>
    <property type="match status" value="1"/>
</dbReference>
<keyword evidence="3" id="KW-0802">TPR repeat</keyword>
<dbReference type="SMART" id="SM00028">
    <property type="entry name" value="TPR"/>
    <property type="match status" value="5"/>
</dbReference>
<dbReference type="PANTHER" id="PTHR23083:SF464">
    <property type="entry name" value="TETRATRICOPEPTIDE REPEAT DOMAIN 7, ISOFORM A"/>
    <property type="match status" value="1"/>
</dbReference>
<organism evidence="5 6">
    <name type="scientific">Botryosphaeria parva (strain UCR-NP2)</name>
    <name type="common">Grapevine canker fungus</name>
    <name type="synonym">Neofusicoccum parvum</name>
    <dbReference type="NCBI Taxonomy" id="1287680"/>
    <lineage>
        <taxon>Eukaryota</taxon>
        <taxon>Fungi</taxon>
        <taxon>Dikarya</taxon>
        <taxon>Ascomycota</taxon>
        <taxon>Pezizomycotina</taxon>
        <taxon>Dothideomycetes</taxon>
        <taxon>Dothideomycetes incertae sedis</taxon>
        <taxon>Botryosphaeriales</taxon>
        <taxon>Botryosphaeriaceae</taxon>
        <taxon>Neofusicoccum</taxon>
    </lineage>
</organism>
<dbReference type="HOGENOM" id="CLU_003276_1_0_1"/>
<dbReference type="InterPro" id="IPR011990">
    <property type="entry name" value="TPR-like_helical_dom_sf"/>
</dbReference>
<dbReference type="Proteomes" id="UP000013521">
    <property type="component" value="Unassembled WGS sequence"/>
</dbReference>
<comment type="function">
    <text evidence="1">Involved in endocytosis.</text>
</comment>
<accession>R1GE41</accession>
<dbReference type="InterPro" id="IPR019734">
    <property type="entry name" value="TPR_rpt"/>
</dbReference>
<evidence type="ECO:0000313" key="6">
    <source>
        <dbReference type="Proteomes" id="UP000013521"/>
    </source>
</evidence>
<evidence type="ECO:0000256" key="4">
    <source>
        <dbReference type="SAM" id="MobiDB-lite"/>
    </source>
</evidence>
<dbReference type="KEGG" id="npa:UCRNP2_6755"/>
<dbReference type="AlphaFoldDB" id="R1GE41"/>
<reference evidence="6" key="1">
    <citation type="journal article" date="2013" name="Genome Announc.">
        <title>Draft genome sequence of Neofusicoccum parvum isolate UCR-NP2, a fungal vascular pathogen associated with grapevine cankers.</title>
        <authorList>
            <person name="Blanco-Ulate B."/>
            <person name="Rolshausen P."/>
            <person name="Cantu D."/>
        </authorList>
    </citation>
    <scope>NUCLEOTIDE SEQUENCE [LARGE SCALE GENOMIC DNA]</scope>
    <source>
        <strain evidence="6">UCR-NP2</strain>
    </source>
</reference>
<feature type="region of interest" description="Disordered" evidence="4">
    <location>
        <begin position="690"/>
        <end position="710"/>
    </location>
</feature>
<dbReference type="OMA" id="CNGDWQA"/>
<dbReference type="Gene3D" id="1.25.40.10">
    <property type="entry name" value="Tetratricopeptide repeat domain"/>
    <property type="match status" value="1"/>
</dbReference>
<dbReference type="EMBL" id="KB916452">
    <property type="protein sequence ID" value="EOD46491.1"/>
    <property type="molecule type" value="Genomic_DNA"/>
</dbReference>